<dbReference type="AlphaFoldDB" id="A0A9W9MRL8"/>
<reference evidence="2" key="1">
    <citation type="submission" date="2022-11" db="EMBL/GenBank/DDBJ databases">
        <authorList>
            <person name="Petersen C."/>
        </authorList>
    </citation>
    <scope>NUCLEOTIDE SEQUENCE</scope>
    <source>
        <strain evidence="2">IBT 16849</strain>
    </source>
</reference>
<reference evidence="2" key="2">
    <citation type="journal article" date="2023" name="IMA Fungus">
        <title>Comparative genomic study of the Penicillium genus elucidates a diverse pangenome and 15 lateral gene transfer events.</title>
        <authorList>
            <person name="Petersen C."/>
            <person name="Sorensen T."/>
            <person name="Nielsen M.R."/>
            <person name="Sondergaard T.E."/>
            <person name="Sorensen J.L."/>
            <person name="Fitzpatrick D.A."/>
            <person name="Frisvad J.C."/>
            <person name="Nielsen K.L."/>
        </authorList>
    </citation>
    <scope>NUCLEOTIDE SEQUENCE</scope>
    <source>
        <strain evidence="2">IBT 16849</strain>
    </source>
</reference>
<gene>
    <name evidence="2" type="ORF">N7472_002632</name>
</gene>
<dbReference type="EMBL" id="JAPQKP010000002">
    <property type="protein sequence ID" value="KAJ5206184.1"/>
    <property type="molecule type" value="Genomic_DNA"/>
</dbReference>
<name>A0A9W9MRL8_9EURO</name>
<feature type="region of interest" description="Disordered" evidence="1">
    <location>
        <begin position="1"/>
        <end position="42"/>
    </location>
</feature>
<evidence type="ECO:0000256" key="1">
    <source>
        <dbReference type="SAM" id="MobiDB-lite"/>
    </source>
</evidence>
<protein>
    <submittedName>
        <fullName evidence="2">Uncharacterized protein</fullName>
    </submittedName>
</protein>
<sequence>MNQDRIATPQLMHKAKQESEEPDISRSTLQHQAGDAPVKTPDCEQVKEPLIKVEKHDPGLIAGLEDQKAATGVNQKPSFEDTEMPFDPEIDLVEPLAKVGKADSDLAASIGEQNSATGAKQEPFCEDAEMTLAAKIDPTESTITVEKSDPDLASIGEQKVLLAAKMIHITRTLTYHRLPTLTRMSRQLILTTLTVTPNLIRDLLQLKYEMNNALDVGEATDEKKRFYDAYQNVSGKIA</sequence>
<organism evidence="2 3">
    <name type="scientific">Penicillium cf. griseofulvum</name>
    <dbReference type="NCBI Taxonomy" id="2972120"/>
    <lineage>
        <taxon>Eukaryota</taxon>
        <taxon>Fungi</taxon>
        <taxon>Dikarya</taxon>
        <taxon>Ascomycota</taxon>
        <taxon>Pezizomycotina</taxon>
        <taxon>Eurotiomycetes</taxon>
        <taxon>Eurotiomycetidae</taxon>
        <taxon>Eurotiales</taxon>
        <taxon>Aspergillaceae</taxon>
        <taxon>Penicillium</taxon>
    </lineage>
</organism>
<proteinExistence type="predicted"/>
<dbReference type="Proteomes" id="UP001150879">
    <property type="component" value="Unassembled WGS sequence"/>
</dbReference>
<comment type="caution">
    <text evidence="2">The sequence shown here is derived from an EMBL/GenBank/DDBJ whole genome shotgun (WGS) entry which is preliminary data.</text>
</comment>
<evidence type="ECO:0000313" key="3">
    <source>
        <dbReference type="Proteomes" id="UP001150879"/>
    </source>
</evidence>
<evidence type="ECO:0000313" key="2">
    <source>
        <dbReference type="EMBL" id="KAJ5206184.1"/>
    </source>
</evidence>
<accession>A0A9W9MRL8</accession>
<keyword evidence="3" id="KW-1185">Reference proteome</keyword>